<dbReference type="EMBL" id="FAUH01000006">
    <property type="protein sequence ID" value="CUU65754.1"/>
    <property type="molecule type" value="Genomic_DNA"/>
</dbReference>
<name>A0A0X2NJX1_9CORY</name>
<accession>A0A0X2NJX1</accession>
<organism evidence="2 3">
    <name type="scientific">Corynebacterium variabile</name>
    <dbReference type="NCBI Taxonomy" id="1727"/>
    <lineage>
        <taxon>Bacteria</taxon>
        <taxon>Bacillati</taxon>
        <taxon>Actinomycetota</taxon>
        <taxon>Actinomycetes</taxon>
        <taxon>Mycobacteriales</taxon>
        <taxon>Corynebacteriaceae</taxon>
        <taxon>Corynebacterium</taxon>
    </lineage>
</organism>
<dbReference type="AlphaFoldDB" id="A0A0X2NJX1"/>
<keyword evidence="3" id="KW-1185">Reference proteome</keyword>
<sequence>MSTMTDQDKKTGKHHAEDAPAPEDTKKDPKHTAEDKDSKDTDSGLPQQGPGTIEETIDEWGEETFPASDPPANY</sequence>
<reference evidence="3" key="1">
    <citation type="submission" date="2015-11" db="EMBL/GenBank/DDBJ databases">
        <authorList>
            <person name="Dugat-Bony E."/>
        </authorList>
    </citation>
    <scope>NUCLEOTIDE SEQUENCE [LARGE SCALE GENOMIC DNA]</scope>
    <source>
        <strain evidence="3">Mu292</strain>
    </source>
</reference>
<evidence type="ECO:0000313" key="2">
    <source>
        <dbReference type="EMBL" id="CUU65754.1"/>
    </source>
</evidence>
<proteinExistence type="predicted"/>
<gene>
    <name evidence="2" type="ORF">CVAR292_01086</name>
</gene>
<dbReference type="Proteomes" id="UP000182498">
    <property type="component" value="Unassembled WGS sequence"/>
</dbReference>
<feature type="region of interest" description="Disordered" evidence="1">
    <location>
        <begin position="1"/>
        <end position="74"/>
    </location>
</feature>
<feature type="compositionally biased region" description="Basic and acidic residues" evidence="1">
    <location>
        <begin position="1"/>
        <end position="42"/>
    </location>
</feature>
<protein>
    <submittedName>
        <fullName evidence="2">Uncharacterized protein</fullName>
    </submittedName>
</protein>
<evidence type="ECO:0000313" key="3">
    <source>
        <dbReference type="Proteomes" id="UP000182498"/>
    </source>
</evidence>
<evidence type="ECO:0000256" key="1">
    <source>
        <dbReference type="SAM" id="MobiDB-lite"/>
    </source>
</evidence>